<dbReference type="PANTHER" id="PTHR20992:SF9">
    <property type="entry name" value="AT15442P-RELATED"/>
    <property type="match status" value="1"/>
</dbReference>
<accession>A0A2U1FI39</accession>
<comment type="caution">
    <text evidence="2">The sequence shown here is derived from an EMBL/GenBank/DDBJ whole genome shotgun (WGS) entry which is preliminary data.</text>
</comment>
<feature type="transmembrane region" description="Helical" evidence="1">
    <location>
        <begin position="57"/>
        <end position="75"/>
    </location>
</feature>
<proteinExistence type="predicted"/>
<dbReference type="Pfam" id="PF04087">
    <property type="entry name" value="DUF389"/>
    <property type="match status" value="1"/>
</dbReference>
<evidence type="ECO:0000313" key="2">
    <source>
        <dbReference type="EMBL" id="PVZ11853.1"/>
    </source>
</evidence>
<dbReference type="InterPro" id="IPR005240">
    <property type="entry name" value="DUF389"/>
</dbReference>
<reference evidence="2 3" key="1">
    <citation type="submission" date="2018-04" db="EMBL/GenBank/DDBJ databases">
        <title>Genomic Encyclopedia of Type Strains, Phase IV (KMG-IV): sequencing the most valuable type-strain genomes for metagenomic binning, comparative biology and taxonomic classification.</title>
        <authorList>
            <person name="Goeker M."/>
        </authorList>
    </citation>
    <scope>NUCLEOTIDE SEQUENCE [LARGE SCALE GENOMIC DNA]</scope>
    <source>
        <strain evidence="2 3">DSM 45771</strain>
    </source>
</reference>
<keyword evidence="1" id="KW-0812">Transmembrane</keyword>
<keyword evidence="1" id="KW-0472">Membrane</keyword>
<feature type="transmembrane region" description="Helical" evidence="1">
    <location>
        <begin position="21"/>
        <end position="45"/>
    </location>
</feature>
<dbReference type="Proteomes" id="UP000245639">
    <property type="component" value="Unassembled WGS sequence"/>
</dbReference>
<dbReference type="PANTHER" id="PTHR20992">
    <property type="entry name" value="AT15442P-RELATED"/>
    <property type="match status" value="1"/>
</dbReference>
<protein>
    <submittedName>
        <fullName evidence="2">Uncharacterized protein DUF389</fullName>
    </submittedName>
</protein>
<dbReference type="AlphaFoldDB" id="A0A2U1FI39"/>
<sequence length="95" mass="9555">MALLAGVAGMVALIAGEGSGVLVGVFISVTTVPAAGFAAVAVVLGDWGRAASSLLQLAVNVVAIVCSGVVVLLLVRAVRRRRRLPDSLPAHVADR</sequence>
<organism evidence="2 3">
    <name type="scientific">Actinomycetospora cinnamomea</name>
    <dbReference type="NCBI Taxonomy" id="663609"/>
    <lineage>
        <taxon>Bacteria</taxon>
        <taxon>Bacillati</taxon>
        <taxon>Actinomycetota</taxon>
        <taxon>Actinomycetes</taxon>
        <taxon>Pseudonocardiales</taxon>
        <taxon>Pseudonocardiaceae</taxon>
        <taxon>Actinomycetospora</taxon>
    </lineage>
</organism>
<name>A0A2U1FI39_9PSEU</name>
<evidence type="ECO:0000256" key="1">
    <source>
        <dbReference type="SAM" id="Phobius"/>
    </source>
</evidence>
<dbReference type="EMBL" id="QEKW01000003">
    <property type="protein sequence ID" value="PVZ11853.1"/>
    <property type="molecule type" value="Genomic_DNA"/>
</dbReference>
<keyword evidence="1" id="KW-1133">Transmembrane helix</keyword>
<evidence type="ECO:0000313" key="3">
    <source>
        <dbReference type="Proteomes" id="UP000245639"/>
    </source>
</evidence>
<keyword evidence="3" id="KW-1185">Reference proteome</keyword>
<gene>
    <name evidence="2" type="ORF">C8D89_103183</name>
</gene>